<name>A0A412G4I0_9FIRM</name>
<dbReference type="EMBL" id="QRUP01000004">
    <property type="protein sequence ID" value="RGR75515.1"/>
    <property type="molecule type" value="Genomic_DNA"/>
</dbReference>
<dbReference type="AlphaFoldDB" id="A0A412G4I0"/>
<sequence>MLRPHSVEIHNALPEIPMESPEVIITPLNRVSFAGTAKSRHTQMDTRNSDEFVCVVDCTDCDQSFKEPEAWDKNPVGWTAHADGDFLIHAGETYTIKGYRIIRPFGNDAQLVEILCQR</sequence>
<reference evidence="1 2" key="1">
    <citation type="submission" date="2018-08" db="EMBL/GenBank/DDBJ databases">
        <title>A genome reference for cultivated species of the human gut microbiota.</title>
        <authorList>
            <person name="Zou Y."/>
            <person name="Xue W."/>
            <person name="Luo G."/>
        </authorList>
    </citation>
    <scope>NUCLEOTIDE SEQUENCE [LARGE SCALE GENOMIC DNA]</scope>
    <source>
        <strain evidence="1 2">AF24-29</strain>
    </source>
</reference>
<gene>
    <name evidence="1" type="ORF">DWY25_04575</name>
</gene>
<comment type="caution">
    <text evidence="1">The sequence shown here is derived from an EMBL/GenBank/DDBJ whole genome shotgun (WGS) entry which is preliminary data.</text>
</comment>
<protein>
    <submittedName>
        <fullName evidence="1">Uncharacterized protein</fullName>
    </submittedName>
</protein>
<dbReference type="Proteomes" id="UP000284178">
    <property type="component" value="Unassembled WGS sequence"/>
</dbReference>
<organism evidence="1 2">
    <name type="scientific">Holdemania filiformis</name>
    <dbReference type="NCBI Taxonomy" id="61171"/>
    <lineage>
        <taxon>Bacteria</taxon>
        <taxon>Bacillati</taxon>
        <taxon>Bacillota</taxon>
        <taxon>Erysipelotrichia</taxon>
        <taxon>Erysipelotrichales</taxon>
        <taxon>Erysipelotrichaceae</taxon>
        <taxon>Holdemania</taxon>
    </lineage>
</organism>
<evidence type="ECO:0000313" key="2">
    <source>
        <dbReference type="Proteomes" id="UP000284178"/>
    </source>
</evidence>
<accession>A0A412G4I0</accession>
<proteinExistence type="predicted"/>
<evidence type="ECO:0000313" key="1">
    <source>
        <dbReference type="EMBL" id="RGR75515.1"/>
    </source>
</evidence>
<keyword evidence="2" id="KW-1185">Reference proteome</keyword>